<dbReference type="InterPro" id="IPR000014">
    <property type="entry name" value="PAS"/>
</dbReference>
<dbReference type="InterPro" id="IPR036457">
    <property type="entry name" value="PPM-type-like_dom_sf"/>
</dbReference>
<evidence type="ECO:0000256" key="4">
    <source>
        <dbReference type="SAM" id="Coils"/>
    </source>
</evidence>
<keyword evidence="4" id="KW-0175">Coiled coil</keyword>
<keyword evidence="1" id="KW-0378">Hydrolase</keyword>
<dbReference type="InterPro" id="IPR005561">
    <property type="entry name" value="ANTAR"/>
</dbReference>
<keyword evidence="3" id="KW-0804">Transcription</keyword>
<feature type="coiled-coil region" evidence="4">
    <location>
        <begin position="562"/>
        <end position="592"/>
    </location>
</feature>
<dbReference type="AlphaFoldDB" id="A0A7W3LW47"/>
<protein>
    <submittedName>
        <fullName evidence="9">Serine phosphatase RsbU (Regulator of sigma subunit)</fullName>
    </submittedName>
</protein>
<dbReference type="PROSITE" id="PS51746">
    <property type="entry name" value="PPM_2"/>
    <property type="match status" value="1"/>
</dbReference>
<dbReference type="InterPro" id="IPR035965">
    <property type="entry name" value="PAS-like_dom_sf"/>
</dbReference>
<reference evidence="9 10" key="1">
    <citation type="submission" date="2020-08" db="EMBL/GenBank/DDBJ databases">
        <title>Genomic Encyclopedia of Type Strains, Phase IV (KMG-IV): sequencing the most valuable type-strain genomes for metagenomic binning, comparative biology and taxonomic classification.</title>
        <authorList>
            <person name="Goeker M."/>
        </authorList>
    </citation>
    <scope>NUCLEOTIDE SEQUENCE [LARGE SCALE GENOMIC DNA]</scope>
    <source>
        <strain evidence="9 10">DSM 44197</strain>
    </source>
</reference>
<dbReference type="InterPro" id="IPR036388">
    <property type="entry name" value="WH-like_DNA-bd_sf"/>
</dbReference>
<dbReference type="SUPFAM" id="SSF55785">
    <property type="entry name" value="PYP-like sensor domain (PAS domain)"/>
    <property type="match status" value="2"/>
</dbReference>
<evidence type="ECO:0000256" key="1">
    <source>
        <dbReference type="ARBA" id="ARBA00022801"/>
    </source>
</evidence>
<dbReference type="Gene3D" id="3.30.450.20">
    <property type="entry name" value="PAS domain"/>
    <property type="match status" value="2"/>
</dbReference>
<dbReference type="EMBL" id="JACJIA010000011">
    <property type="protein sequence ID" value="MBA8955426.1"/>
    <property type="molecule type" value="Genomic_DNA"/>
</dbReference>
<evidence type="ECO:0000259" key="8">
    <source>
        <dbReference type="PROSITE" id="PS51746"/>
    </source>
</evidence>
<dbReference type="RefSeq" id="WP_182847403.1">
    <property type="nucleotide sequence ID" value="NZ_JACJIA010000011.1"/>
</dbReference>
<evidence type="ECO:0000259" key="6">
    <source>
        <dbReference type="PROSITE" id="PS50113"/>
    </source>
</evidence>
<dbReference type="PROSITE" id="PS50113">
    <property type="entry name" value="PAC"/>
    <property type="match status" value="1"/>
</dbReference>
<sequence>MQERTQRETQRDRTREARVRVLGATVERLRRELDAQRRDARSRTMVEQAKGLLAERFGCGVETAHDHLLELAAQAGVEPAVAAALLLGADADAPAEEAARPVAVFDPATYLEPVPDPRSVPDEPVPDGRVGDEPAGALPDAPAEPAPRLPAPLAAARRLAAAAFEAARGPDELARRLGAEALGWLGARAVLLTVLEPDGALRVAGAHDLPPHVVSEWARIPPHCNVGLVRALREGAPLWEADPRRLALVGAAAGLPGPHSCVPLVTGGRTIGAAEITWSPDTAPDAGTRRYVRAVLEHCARRLRELVPAAGGVTDAPWLRALLDAVQAPGALMSPVRDESGRVVDFRVDAVNADAADLPGHRPEDLVGMRLLEHYPGLAVAGLFQEYVRVLETGVPLRRGPGESAGAGEGPPAPSTMSVRACRVGGGVLASWRFHADAADLAGQLAQAQRLGNLGWSRWDLVTGETDWSDHLYTLFGRARAAGPLPLERLADHVVPEDLPQAEHLMRTLLGRREPADLELRVRVGGDVRHLRVMAEPVLDSTGEPVALHTVFQDVSQRRRSAEMLAATRRQLQRERRRIAEERHIAVELQRAILPLPRGPRTLPGLRTAVRYLPAQSRARVGGDWYEASTLADEEVFLAVGDVSGHGLDAAAAMARLRNALSGLACTGAPPDRLLAWLNRLVTHRHRSLTASVVAARFAPSTRTLVWAQAGHPPPVLRRGGGAELLSPPDGVLLGAVDEPRLTATTLTLERGDLLLFYTDGLVERRDRDLSAGFELLREAVAACCGAGPDDLIDHVLEALGAANPNDDTCLLAVQAT</sequence>
<comment type="caution">
    <text evidence="9">The sequence shown here is derived from an EMBL/GenBank/DDBJ whole genome shotgun (WGS) entry which is preliminary data.</text>
</comment>
<keyword evidence="10" id="KW-1185">Reference proteome</keyword>
<dbReference type="InterPro" id="IPR000700">
    <property type="entry name" value="PAS-assoc_C"/>
</dbReference>
<dbReference type="GO" id="GO:0016791">
    <property type="term" value="F:phosphatase activity"/>
    <property type="evidence" value="ECO:0007669"/>
    <property type="project" value="TreeGrafter"/>
</dbReference>
<dbReference type="Proteomes" id="UP000572680">
    <property type="component" value="Unassembled WGS sequence"/>
</dbReference>
<dbReference type="InterPro" id="IPR003018">
    <property type="entry name" value="GAF"/>
</dbReference>
<dbReference type="PROSITE" id="PS50921">
    <property type="entry name" value="ANTAR"/>
    <property type="match status" value="1"/>
</dbReference>
<name>A0A7W3LW47_ACTNM</name>
<dbReference type="InterPro" id="IPR052016">
    <property type="entry name" value="Bact_Sigma-Reg"/>
</dbReference>
<feature type="region of interest" description="Disordered" evidence="5">
    <location>
        <begin position="110"/>
        <end position="147"/>
    </location>
</feature>
<evidence type="ECO:0000259" key="7">
    <source>
        <dbReference type="PROSITE" id="PS50921"/>
    </source>
</evidence>
<dbReference type="Gene3D" id="3.60.40.10">
    <property type="entry name" value="PPM-type phosphatase domain"/>
    <property type="match status" value="1"/>
</dbReference>
<dbReference type="PANTHER" id="PTHR43156:SF2">
    <property type="entry name" value="STAGE II SPORULATION PROTEIN E"/>
    <property type="match status" value="1"/>
</dbReference>
<dbReference type="Gene3D" id="1.10.10.10">
    <property type="entry name" value="Winged helix-like DNA-binding domain superfamily/Winged helix DNA-binding domain"/>
    <property type="match status" value="1"/>
</dbReference>
<dbReference type="SUPFAM" id="SSF55781">
    <property type="entry name" value="GAF domain-like"/>
    <property type="match status" value="1"/>
</dbReference>
<evidence type="ECO:0000313" key="10">
    <source>
        <dbReference type="Proteomes" id="UP000572680"/>
    </source>
</evidence>
<evidence type="ECO:0000256" key="3">
    <source>
        <dbReference type="ARBA" id="ARBA00023163"/>
    </source>
</evidence>
<dbReference type="Pfam" id="PF03861">
    <property type="entry name" value="ANTAR"/>
    <property type="match status" value="1"/>
</dbReference>
<evidence type="ECO:0000256" key="5">
    <source>
        <dbReference type="SAM" id="MobiDB-lite"/>
    </source>
</evidence>
<dbReference type="SMART" id="SM00331">
    <property type="entry name" value="PP2C_SIG"/>
    <property type="match status" value="1"/>
</dbReference>
<accession>A0A7W3LW47</accession>
<feature type="domain" description="ANTAR" evidence="7">
    <location>
        <begin position="26"/>
        <end position="87"/>
    </location>
</feature>
<feature type="domain" description="PAC" evidence="6">
    <location>
        <begin position="514"/>
        <end position="567"/>
    </location>
</feature>
<dbReference type="InterPro" id="IPR001932">
    <property type="entry name" value="PPM-type_phosphatase-like_dom"/>
</dbReference>
<dbReference type="SUPFAM" id="SSF81606">
    <property type="entry name" value="PP2C-like"/>
    <property type="match status" value="1"/>
</dbReference>
<dbReference type="CDD" id="cd00130">
    <property type="entry name" value="PAS"/>
    <property type="match status" value="1"/>
</dbReference>
<organism evidence="9 10">
    <name type="scientific">Actinomadura namibiensis</name>
    <dbReference type="NCBI Taxonomy" id="182080"/>
    <lineage>
        <taxon>Bacteria</taxon>
        <taxon>Bacillati</taxon>
        <taxon>Actinomycetota</taxon>
        <taxon>Actinomycetes</taxon>
        <taxon>Streptosporangiales</taxon>
        <taxon>Thermomonosporaceae</taxon>
        <taxon>Actinomadura</taxon>
    </lineage>
</organism>
<dbReference type="InterPro" id="IPR029016">
    <property type="entry name" value="GAF-like_dom_sf"/>
</dbReference>
<proteinExistence type="predicted"/>
<dbReference type="SMART" id="SM01012">
    <property type="entry name" value="ANTAR"/>
    <property type="match status" value="1"/>
</dbReference>
<keyword evidence="2" id="KW-0805">Transcription regulation</keyword>
<dbReference type="Pfam" id="PF13185">
    <property type="entry name" value="GAF_2"/>
    <property type="match status" value="1"/>
</dbReference>
<dbReference type="GO" id="GO:0003723">
    <property type="term" value="F:RNA binding"/>
    <property type="evidence" value="ECO:0007669"/>
    <property type="project" value="InterPro"/>
</dbReference>
<evidence type="ECO:0000256" key="2">
    <source>
        <dbReference type="ARBA" id="ARBA00023015"/>
    </source>
</evidence>
<feature type="domain" description="PPM-type phosphatase" evidence="8">
    <location>
        <begin position="607"/>
        <end position="816"/>
    </location>
</feature>
<dbReference type="Gene3D" id="3.30.450.40">
    <property type="match status" value="1"/>
</dbReference>
<gene>
    <name evidence="9" type="ORF">HNR61_007100</name>
</gene>
<evidence type="ECO:0000313" key="9">
    <source>
        <dbReference type="EMBL" id="MBA8955426.1"/>
    </source>
</evidence>
<dbReference type="Pfam" id="PF07228">
    <property type="entry name" value="SpoIIE"/>
    <property type="match status" value="1"/>
</dbReference>
<dbReference type="PANTHER" id="PTHR43156">
    <property type="entry name" value="STAGE II SPORULATION PROTEIN E-RELATED"/>
    <property type="match status" value="1"/>
</dbReference>